<keyword evidence="4" id="KW-1185">Reference proteome</keyword>
<proteinExistence type="predicted"/>
<comment type="caution">
    <text evidence="3">The sequence shown here is derived from an EMBL/GenBank/DDBJ whole genome shotgun (WGS) entry which is preliminary data.</text>
</comment>
<organism evidence="3 4">
    <name type="scientific">Holothuria leucospilota</name>
    <name type="common">Black long sea cucumber</name>
    <name type="synonym">Mertensiothuria leucospilota</name>
    <dbReference type="NCBI Taxonomy" id="206669"/>
    <lineage>
        <taxon>Eukaryota</taxon>
        <taxon>Metazoa</taxon>
        <taxon>Echinodermata</taxon>
        <taxon>Eleutherozoa</taxon>
        <taxon>Echinozoa</taxon>
        <taxon>Holothuroidea</taxon>
        <taxon>Aspidochirotacea</taxon>
        <taxon>Aspidochirotida</taxon>
        <taxon>Holothuriidae</taxon>
        <taxon>Holothuria</taxon>
    </lineage>
</organism>
<evidence type="ECO:0000313" key="4">
    <source>
        <dbReference type="Proteomes" id="UP001152320"/>
    </source>
</evidence>
<feature type="compositionally biased region" description="Low complexity" evidence="1">
    <location>
        <begin position="149"/>
        <end position="192"/>
    </location>
</feature>
<reference evidence="3" key="1">
    <citation type="submission" date="2021-10" db="EMBL/GenBank/DDBJ databases">
        <title>Tropical sea cucumber genome reveals ecological adaptation and Cuvierian tubules defense mechanism.</title>
        <authorList>
            <person name="Chen T."/>
        </authorList>
    </citation>
    <scope>NUCLEOTIDE SEQUENCE</scope>
    <source>
        <strain evidence="3">Nanhai2018</strain>
        <tissue evidence="3">Muscle</tissue>
    </source>
</reference>
<evidence type="ECO:0000313" key="3">
    <source>
        <dbReference type="EMBL" id="KAJ8019691.1"/>
    </source>
</evidence>
<feature type="compositionally biased region" description="Polar residues" evidence="1">
    <location>
        <begin position="103"/>
        <end position="113"/>
    </location>
</feature>
<feature type="signal peptide" evidence="2">
    <location>
        <begin position="1"/>
        <end position="24"/>
    </location>
</feature>
<accession>A0A9Q0YDW4</accession>
<feature type="region of interest" description="Disordered" evidence="1">
    <location>
        <begin position="77"/>
        <end position="192"/>
    </location>
</feature>
<gene>
    <name evidence="3" type="ORF">HOLleu_41372</name>
</gene>
<dbReference type="AlphaFoldDB" id="A0A9Q0YDW4"/>
<name>A0A9Q0YDW4_HOLLE</name>
<evidence type="ECO:0000256" key="2">
    <source>
        <dbReference type="SAM" id="SignalP"/>
    </source>
</evidence>
<sequence length="214" mass="24089">MAQFKIYFTIFSMGCLVVVWKVSGDPVCYSRQYFDDHNSKISRVDCNSDPKNIYMRFESRKDVTIGALLDGKLRTDQTTSKKVSEATDAVNTPTSKTIKETEGATQTTWTNEMTQEETEEDTSERTILNTVNDGTEENPFERSPKEAVTTTEKQPTTTTAEQLATTTEEQPTTTTEEQPTTTTEEQPTTTTARVTNSQGSYFNQIYGRLTYTSL</sequence>
<dbReference type="Proteomes" id="UP001152320">
    <property type="component" value="Chromosome 23"/>
</dbReference>
<protein>
    <submittedName>
        <fullName evidence="3">Uncharacterized protein</fullName>
    </submittedName>
</protein>
<keyword evidence="2" id="KW-0732">Signal</keyword>
<evidence type="ECO:0000256" key="1">
    <source>
        <dbReference type="SAM" id="MobiDB-lite"/>
    </source>
</evidence>
<dbReference type="EMBL" id="JAIZAY010000023">
    <property type="protein sequence ID" value="KAJ8019691.1"/>
    <property type="molecule type" value="Genomic_DNA"/>
</dbReference>
<feature type="chain" id="PRO_5040327644" evidence="2">
    <location>
        <begin position="25"/>
        <end position="214"/>
    </location>
</feature>